<dbReference type="Pfam" id="PF13202">
    <property type="entry name" value="EF-hand_5"/>
    <property type="match status" value="2"/>
</dbReference>
<evidence type="ECO:0000313" key="4">
    <source>
        <dbReference type="Proteomes" id="UP001595453"/>
    </source>
</evidence>
<gene>
    <name evidence="3" type="ORF">ACFOEE_03610</name>
</gene>
<reference evidence="4" key="1">
    <citation type="journal article" date="2019" name="Int. J. Syst. Evol. Microbiol.">
        <title>The Global Catalogue of Microorganisms (GCM) 10K type strain sequencing project: providing services to taxonomists for standard genome sequencing and annotation.</title>
        <authorList>
            <consortium name="The Broad Institute Genomics Platform"/>
            <consortium name="The Broad Institute Genome Sequencing Center for Infectious Disease"/>
            <person name="Wu L."/>
            <person name="Ma J."/>
        </authorList>
    </citation>
    <scope>NUCLEOTIDE SEQUENCE [LARGE SCALE GENOMIC DNA]</scope>
    <source>
        <strain evidence="4">KCTC 42730</strain>
    </source>
</reference>
<evidence type="ECO:0000256" key="1">
    <source>
        <dbReference type="SAM" id="SignalP"/>
    </source>
</evidence>
<dbReference type="EMBL" id="JBHRSD010000006">
    <property type="protein sequence ID" value="MFC3031610.1"/>
    <property type="molecule type" value="Genomic_DNA"/>
</dbReference>
<dbReference type="InterPro" id="IPR011992">
    <property type="entry name" value="EF-hand-dom_pair"/>
</dbReference>
<protein>
    <submittedName>
        <fullName evidence="3">EF-hand domain-containing protein</fullName>
    </submittedName>
</protein>
<sequence>MKTVTKTLVAAAGLTLALTSQMSMAQSEFEKYDVDGNGAISLSESKANPVLMAQFKDLDVDNSGELSEAEFANFKG</sequence>
<feature type="chain" id="PRO_5045887711" evidence="1">
    <location>
        <begin position="26"/>
        <end position="76"/>
    </location>
</feature>
<dbReference type="InterPro" id="IPR018247">
    <property type="entry name" value="EF_Hand_1_Ca_BS"/>
</dbReference>
<keyword evidence="4" id="KW-1185">Reference proteome</keyword>
<organism evidence="3 4">
    <name type="scientific">Pseudoalteromonas fenneropenaei</name>
    <dbReference type="NCBI Taxonomy" id="1737459"/>
    <lineage>
        <taxon>Bacteria</taxon>
        <taxon>Pseudomonadati</taxon>
        <taxon>Pseudomonadota</taxon>
        <taxon>Gammaproteobacteria</taxon>
        <taxon>Alteromonadales</taxon>
        <taxon>Pseudoalteromonadaceae</taxon>
        <taxon>Pseudoalteromonas</taxon>
    </lineage>
</organism>
<proteinExistence type="predicted"/>
<keyword evidence="1" id="KW-0732">Signal</keyword>
<dbReference type="Proteomes" id="UP001595453">
    <property type="component" value="Unassembled WGS sequence"/>
</dbReference>
<evidence type="ECO:0000259" key="2">
    <source>
        <dbReference type="PROSITE" id="PS50222"/>
    </source>
</evidence>
<evidence type="ECO:0000313" key="3">
    <source>
        <dbReference type="EMBL" id="MFC3031610.1"/>
    </source>
</evidence>
<name>A0ABV7CGD8_9GAMM</name>
<dbReference type="Gene3D" id="1.10.238.10">
    <property type="entry name" value="EF-hand"/>
    <property type="match status" value="1"/>
</dbReference>
<dbReference type="PROSITE" id="PS50222">
    <property type="entry name" value="EF_HAND_2"/>
    <property type="match status" value="1"/>
</dbReference>
<dbReference type="PROSITE" id="PS00018">
    <property type="entry name" value="EF_HAND_1"/>
    <property type="match status" value="1"/>
</dbReference>
<feature type="domain" description="EF-hand" evidence="2">
    <location>
        <begin position="46"/>
        <end position="76"/>
    </location>
</feature>
<comment type="caution">
    <text evidence="3">The sequence shown here is derived from an EMBL/GenBank/DDBJ whole genome shotgun (WGS) entry which is preliminary data.</text>
</comment>
<dbReference type="SUPFAM" id="SSF47473">
    <property type="entry name" value="EF-hand"/>
    <property type="match status" value="1"/>
</dbReference>
<dbReference type="RefSeq" id="WP_377121007.1">
    <property type="nucleotide sequence ID" value="NZ_JBHRSD010000006.1"/>
</dbReference>
<accession>A0ABV7CGD8</accession>
<dbReference type="InterPro" id="IPR002048">
    <property type="entry name" value="EF_hand_dom"/>
</dbReference>
<feature type="signal peptide" evidence="1">
    <location>
        <begin position="1"/>
        <end position="25"/>
    </location>
</feature>